<dbReference type="PhylomeDB" id="A7RWC5"/>
<evidence type="ECO:0000256" key="2">
    <source>
        <dbReference type="ARBA" id="ARBA00022723"/>
    </source>
</evidence>
<keyword evidence="4" id="KW-0411">Iron-sulfur</keyword>
<keyword evidence="2" id="KW-0479">Metal-binding</keyword>
<dbReference type="InterPro" id="IPR042216">
    <property type="entry name" value="MitoNEET_CISD"/>
</dbReference>
<dbReference type="PANTHER" id="PTHR46491">
    <property type="entry name" value="CDGSH IRON SULFUR DOMAIN PROTEIN HOMOLOG"/>
    <property type="match status" value="1"/>
</dbReference>
<evidence type="ECO:0000313" key="8">
    <source>
        <dbReference type="Proteomes" id="UP000001593"/>
    </source>
</evidence>
<dbReference type="OMA" id="YALCACK"/>
<dbReference type="InParanoid" id="A7RWC5"/>
<sequence>MSDAKSCNSSQLEENTEKPKLCPTVAMYGPYSVENLEPGKIRKWCTCGLSKKQPWCDGTHKGTGFKSLKWKVPDKPQKLYSICGCKHTSSPPFCDGSHIELPSEFNARQKACQQMHSEGIKLCTGCGWVPQW</sequence>
<comment type="cofactor">
    <cofactor evidence="5">
        <name>[2Fe-2S] cluster</name>
        <dbReference type="ChEBI" id="CHEBI:190135"/>
    </cofactor>
</comment>
<keyword evidence="8" id="KW-1185">Reference proteome</keyword>
<dbReference type="AlphaFoldDB" id="A7RWC5"/>
<dbReference type="OrthoDB" id="15717at2759"/>
<evidence type="ECO:0000256" key="1">
    <source>
        <dbReference type="ARBA" id="ARBA00022714"/>
    </source>
</evidence>
<dbReference type="STRING" id="45351.A7RWC5"/>
<dbReference type="Pfam" id="PF09360">
    <property type="entry name" value="zf-CDGSH"/>
    <property type="match status" value="1"/>
</dbReference>
<dbReference type="PANTHER" id="PTHR46491:SF3">
    <property type="entry name" value="CDGSH IRON-SULFUR DOMAIN-CONTAINING PROTEIN 3, MITOCHONDRIAL"/>
    <property type="match status" value="1"/>
</dbReference>
<evidence type="ECO:0000256" key="4">
    <source>
        <dbReference type="ARBA" id="ARBA00023014"/>
    </source>
</evidence>
<evidence type="ECO:0000256" key="5">
    <source>
        <dbReference type="ARBA" id="ARBA00034078"/>
    </source>
</evidence>
<evidence type="ECO:0000256" key="3">
    <source>
        <dbReference type="ARBA" id="ARBA00023004"/>
    </source>
</evidence>
<feature type="domain" description="Iron-binding zinc finger CDGSH type" evidence="6">
    <location>
        <begin position="28"/>
        <end position="66"/>
    </location>
</feature>
<dbReference type="GO" id="GO:0005739">
    <property type="term" value="C:mitochondrion"/>
    <property type="evidence" value="ECO:0000318"/>
    <property type="project" value="GO_Central"/>
</dbReference>
<dbReference type="KEGG" id="nve:5516262"/>
<proteinExistence type="predicted"/>
<dbReference type="GO" id="GO:0051604">
    <property type="term" value="P:protein maturation"/>
    <property type="evidence" value="ECO:0000318"/>
    <property type="project" value="GO_Central"/>
</dbReference>
<evidence type="ECO:0000313" key="7">
    <source>
        <dbReference type="EMBL" id="EDO44292.1"/>
    </source>
</evidence>
<name>A7RWC5_NEMVE</name>
<dbReference type="EMBL" id="DS469546">
    <property type="protein sequence ID" value="EDO44292.1"/>
    <property type="molecule type" value="Genomic_DNA"/>
</dbReference>
<dbReference type="InterPro" id="IPR018967">
    <property type="entry name" value="FeS-contain_CDGSH-typ"/>
</dbReference>
<dbReference type="InterPro" id="IPR052950">
    <property type="entry name" value="CISD"/>
</dbReference>
<evidence type="ECO:0000259" key="6">
    <source>
        <dbReference type="SMART" id="SM00704"/>
    </source>
</evidence>
<dbReference type="HOGENOM" id="CLU_145019_2_0_1"/>
<accession>A7RWC5</accession>
<gene>
    <name evidence="7" type="ORF">NEMVEDRAFT_v1g241148</name>
</gene>
<dbReference type="GO" id="GO:0051537">
    <property type="term" value="F:2 iron, 2 sulfur cluster binding"/>
    <property type="evidence" value="ECO:0000318"/>
    <property type="project" value="GO_Central"/>
</dbReference>
<keyword evidence="3" id="KW-0408">Iron</keyword>
<dbReference type="SMART" id="SM00704">
    <property type="entry name" value="ZnF_CDGSH"/>
    <property type="match status" value="2"/>
</dbReference>
<reference evidence="7 8" key="1">
    <citation type="journal article" date="2007" name="Science">
        <title>Sea anemone genome reveals ancestral eumetazoan gene repertoire and genomic organization.</title>
        <authorList>
            <person name="Putnam N.H."/>
            <person name="Srivastava M."/>
            <person name="Hellsten U."/>
            <person name="Dirks B."/>
            <person name="Chapman J."/>
            <person name="Salamov A."/>
            <person name="Terry A."/>
            <person name="Shapiro H."/>
            <person name="Lindquist E."/>
            <person name="Kapitonov V.V."/>
            <person name="Jurka J."/>
            <person name="Genikhovich G."/>
            <person name="Grigoriev I.V."/>
            <person name="Lucas S.M."/>
            <person name="Steele R.E."/>
            <person name="Finnerty J.R."/>
            <person name="Technau U."/>
            <person name="Martindale M.Q."/>
            <person name="Rokhsar D.S."/>
        </authorList>
    </citation>
    <scope>NUCLEOTIDE SEQUENCE [LARGE SCALE GENOMIC DNA]</scope>
    <source>
        <strain evidence="8">CH2 X CH6</strain>
    </source>
</reference>
<keyword evidence="1" id="KW-0001">2Fe-2S</keyword>
<feature type="domain" description="Iron-binding zinc finger CDGSH type" evidence="6">
    <location>
        <begin position="71"/>
        <end position="104"/>
    </location>
</feature>
<dbReference type="Gene3D" id="3.40.5.90">
    <property type="entry name" value="CDGSH iron-sulfur domain, mitoNEET-type"/>
    <property type="match status" value="2"/>
</dbReference>
<protein>
    <recommendedName>
        <fullName evidence="6">Iron-binding zinc finger CDGSH type domain-containing protein</fullName>
    </recommendedName>
</protein>
<dbReference type="Proteomes" id="UP000001593">
    <property type="component" value="Unassembled WGS sequence"/>
</dbReference>
<dbReference type="eggNOG" id="KOG4605">
    <property type="taxonomic scope" value="Eukaryota"/>
</dbReference>
<dbReference type="GO" id="GO:0046872">
    <property type="term" value="F:metal ion binding"/>
    <property type="evidence" value="ECO:0007669"/>
    <property type="project" value="UniProtKB-KW"/>
</dbReference>
<organism evidence="7 8">
    <name type="scientific">Nematostella vectensis</name>
    <name type="common">Starlet sea anemone</name>
    <dbReference type="NCBI Taxonomy" id="45351"/>
    <lineage>
        <taxon>Eukaryota</taxon>
        <taxon>Metazoa</taxon>
        <taxon>Cnidaria</taxon>
        <taxon>Anthozoa</taxon>
        <taxon>Hexacorallia</taxon>
        <taxon>Actiniaria</taxon>
        <taxon>Edwardsiidae</taxon>
        <taxon>Nematostella</taxon>
    </lineage>
</organism>